<keyword evidence="1" id="KW-0472">Membrane</keyword>
<keyword evidence="1" id="KW-1133">Transmembrane helix</keyword>
<gene>
    <name evidence="2" type="ORF">ABJI51_12530</name>
</gene>
<keyword evidence="3" id="KW-1185">Reference proteome</keyword>
<evidence type="ECO:0008006" key="4">
    <source>
        <dbReference type="Google" id="ProtNLM"/>
    </source>
</evidence>
<proteinExistence type="predicted"/>
<comment type="caution">
    <text evidence="2">The sequence shown here is derived from an EMBL/GenBank/DDBJ whole genome shotgun (WGS) entry which is preliminary data.</text>
</comment>
<accession>A0ABV0LC71</accession>
<dbReference type="Proteomes" id="UP001440984">
    <property type="component" value="Unassembled WGS sequence"/>
</dbReference>
<dbReference type="RefSeq" id="WP_348950311.1">
    <property type="nucleotide sequence ID" value="NZ_JBDZYD010000004.1"/>
</dbReference>
<sequence>MAATGGFSRAGNEDTASVGGGVLLAVGLVVAFFTWWSWWTVAGFALAAAGALWLTVAGRDE</sequence>
<name>A0ABV0LC71_9PSEU</name>
<dbReference type="EMBL" id="JBDZYD010000004">
    <property type="protein sequence ID" value="MEQ0559903.1"/>
    <property type="molecule type" value="Genomic_DNA"/>
</dbReference>
<protein>
    <recommendedName>
        <fullName evidence="4">Integral membrane protein</fullName>
    </recommendedName>
</protein>
<evidence type="ECO:0000313" key="2">
    <source>
        <dbReference type="EMBL" id="MEQ0559903.1"/>
    </source>
</evidence>
<keyword evidence="1" id="KW-0812">Transmembrane</keyword>
<reference evidence="2 3" key="1">
    <citation type="submission" date="2024-05" db="EMBL/GenBank/DDBJ databases">
        <authorList>
            <person name="Zhao H."/>
            <person name="Xu Y."/>
            <person name="Lin S."/>
            <person name="Spain J.C."/>
            <person name="Zhou N.-Y."/>
        </authorList>
    </citation>
    <scope>NUCLEOTIDE SEQUENCE [LARGE SCALE GENOMIC DNA]</scope>
    <source>
        <strain evidence="2 3">NEAU-NG30</strain>
    </source>
</reference>
<evidence type="ECO:0000313" key="3">
    <source>
        <dbReference type="Proteomes" id="UP001440984"/>
    </source>
</evidence>
<feature type="transmembrane region" description="Helical" evidence="1">
    <location>
        <begin position="16"/>
        <end position="35"/>
    </location>
</feature>
<evidence type="ECO:0000256" key="1">
    <source>
        <dbReference type="SAM" id="Phobius"/>
    </source>
</evidence>
<feature type="transmembrane region" description="Helical" evidence="1">
    <location>
        <begin position="41"/>
        <end position="58"/>
    </location>
</feature>
<organism evidence="2 3">
    <name type="scientific">Amycolatopsis melonis</name>
    <dbReference type="NCBI Taxonomy" id="3156488"/>
    <lineage>
        <taxon>Bacteria</taxon>
        <taxon>Bacillati</taxon>
        <taxon>Actinomycetota</taxon>
        <taxon>Actinomycetes</taxon>
        <taxon>Pseudonocardiales</taxon>
        <taxon>Pseudonocardiaceae</taxon>
        <taxon>Amycolatopsis</taxon>
    </lineage>
</organism>